<keyword evidence="2" id="KW-0812">Transmembrane</keyword>
<dbReference type="GO" id="GO:0012505">
    <property type="term" value="C:endomembrane system"/>
    <property type="evidence" value="ECO:0007669"/>
    <property type="project" value="UniProtKB-SubCell"/>
</dbReference>
<evidence type="ECO:0000259" key="5">
    <source>
        <dbReference type="PROSITE" id="PS51469"/>
    </source>
</evidence>
<dbReference type="GO" id="GO:0005737">
    <property type="term" value="C:cytoplasm"/>
    <property type="evidence" value="ECO:0007669"/>
    <property type="project" value="TreeGrafter"/>
</dbReference>
<dbReference type="PROSITE" id="PS51469">
    <property type="entry name" value="SUN"/>
    <property type="match status" value="1"/>
</dbReference>
<dbReference type="GO" id="GO:0016020">
    <property type="term" value="C:membrane"/>
    <property type="evidence" value="ECO:0007669"/>
    <property type="project" value="InterPro"/>
</dbReference>
<dbReference type="InterPro" id="IPR045120">
    <property type="entry name" value="Suco/Slp1-like"/>
</dbReference>
<comment type="subcellular location">
    <subcellularLocation>
        <location evidence="1">Endomembrane system</location>
    </subcellularLocation>
</comment>
<dbReference type="AlphaFoldDB" id="A0A164V188"/>
<evidence type="ECO:0000313" key="6">
    <source>
        <dbReference type="EMBL" id="KZS93724.1"/>
    </source>
</evidence>
<keyword evidence="3" id="KW-1133">Transmembrane helix</keyword>
<organism evidence="6 7">
    <name type="scientific">Sistotremastrum niveocremeum HHB9708</name>
    <dbReference type="NCBI Taxonomy" id="1314777"/>
    <lineage>
        <taxon>Eukaryota</taxon>
        <taxon>Fungi</taxon>
        <taxon>Dikarya</taxon>
        <taxon>Basidiomycota</taxon>
        <taxon>Agaricomycotina</taxon>
        <taxon>Agaricomycetes</taxon>
        <taxon>Sistotremastrales</taxon>
        <taxon>Sistotremastraceae</taxon>
        <taxon>Sertulicium</taxon>
        <taxon>Sertulicium niveocremeum</taxon>
    </lineage>
</organism>
<dbReference type="Proteomes" id="UP000076722">
    <property type="component" value="Unassembled WGS sequence"/>
</dbReference>
<reference evidence="6 7" key="1">
    <citation type="journal article" date="2016" name="Mol. Biol. Evol.">
        <title>Comparative Genomics of Early-Diverging Mushroom-Forming Fungi Provides Insights into the Origins of Lignocellulose Decay Capabilities.</title>
        <authorList>
            <person name="Nagy L.G."/>
            <person name="Riley R."/>
            <person name="Tritt A."/>
            <person name="Adam C."/>
            <person name="Daum C."/>
            <person name="Floudas D."/>
            <person name="Sun H."/>
            <person name="Yadav J.S."/>
            <person name="Pangilinan J."/>
            <person name="Larsson K.H."/>
            <person name="Matsuura K."/>
            <person name="Barry K."/>
            <person name="Labutti K."/>
            <person name="Kuo R."/>
            <person name="Ohm R.A."/>
            <person name="Bhattacharya S.S."/>
            <person name="Shirouzu T."/>
            <person name="Yoshinaga Y."/>
            <person name="Martin F.M."/>
            <person name="Grigoriev I.V."/>
            <person name="Hibbett D.S."/>
        </authorList>
    </citation>
    <scope>NUCLEOTIDE SEQUENCE [LARGE SCALE GENOMIC DNA]</scope>
    <source>
        <strain evidence="6 7">HHB9708</strain>
    </source>
</reference>
<feature type="non-terminal residue" evidence="6">
    <location>
        <position position="1"/>
    </location>
</feature>
<sequence length="123" mass="14624">KKDKYMLSPCAAKDKFVIMELCDDIRIDTIQLANFEFFSGVFRDIRISVAQQYLSDTDGWTEVGTYQAKNSRGVQTFHPIVELRPFYRYMRIDFLSNYGNEYFCPVSLLRVYGLTQMEEWKWD</sequence>
<gene>
    <name evidence="6" type="ORF">SISNIDRAFT_400733</name>
</gene>
<dbReference type="EMBL" id="KV419406">
    <property type="protein sequence ID" value="KZS93724.1"/>
    <property type="molecule type" value="Genomic_DNA"/>
</dbReference>
<evidence type="ECO:0000256" key="1">
    <source>
        <dbReference type="ARBA" id="ARBA00004308"/>
    </source>
</evidence>
<keyword evidence="4" id="KW-0472">Membrane</keyword>
<name>A0A164V188_9AGAM</name>
<dbReference type="Pfam" id="PF07738">
    <property type="entry name" value="Sad1_UNC"/>
    <property type="match status" value="1"/>
</dbReference>
<dbReference type="InterPro" id="IPR012919">
    <property type="entry name" value="SUN_dom"/>
</dbReference>
<dbReference type="PANTHER" id="PTHR12953">
    <property type="entry name" value="MEMBRANE PROTEIN CH1 RELATED"/>
    <property type="match status" value="1"/>
</dbReference>
<evidence type="ECO:0000256" key="2">
    <source>
        <dbReference type="ARBA" id="ARBA00022692"/>
    </source>
</evidence>
<dbReference type="PANTHER" id="PTHR12953:SF0">
    <property type="entry name" value="SUN DOMAIN-CONTAINING OSSIFICATION FACTOR"/>
    <property type="match status" value="1"/>
</dbReference>
<protein>
    <submittedName>
        <fullName evidence="6">Sad1/UNC-like protein</fullName>
    </submittedName>
</protein>
<feature type="domain" description="SUN" evidence="5">
    <location>
        <begin position="1"/>
        <end position="116"/>
    </location>
</feature>
<keyword evidence="7" id="KW-1185">Reference proteome</keyword>
<proteinExistence type="predicted"/>
<dbReference type="OrthoDB" id="266334at2759"/>
<dbReference type="GO" id="GO:0034975">
    <property type="term" value="P:protein folding in endoplasmic reticulum"/>
    <property type="evidence" value="ECO:0007669"/>
    <property type="project" value="TreeGrafter"/>
</dbReference>
<accession>A0A164V188</accession>
<dbReference type="Gene3D" id="2.60.120.260">
    <property type="entry name" value="Galactose-binding domain-like"/>
    <property type="match status" value="1"/>
</dbReference>
<dbReference type="STRING" id="1314777.A0A164V188"/>
<evidence type="ECO:0000313" key="7">
    <source>
        <dbReference type="Proteomes" id="UP000076722"/>
    </source>
</evidence>
<feature type="non-terminal residue" evidence="6">
    <location>
        <position position="123"/>
    </location>
</feature>
<evidence type="ECO:0000256" key="4">
    <source>
        <dbReference type="ARBA" id="ARBA00023136"/>
    </source>
</evidence>
<evidence type="ECO:0000256" key="3">
    <source>
        <dbReference type="ARBA" id="ARBA00022989"/>
    </source>
</evidence>